<keyword evidence="6" id="KW-1185">Reference proteome</keyword>
<reference evidence="6" key="2">
    <citation type="journal article" date="2017" name="Nat. Plants">
        <title>The Aegilops tauschii genome reveals multiple impacts of transposons.</title>
        <authorList>
            <person name="Zhao G."/>
            <person name="Zou C."/>
            <person name="Li K."/>
            <person name="Wang K."/>
            <person name="Li T."/>
            <person name="Gao L."/>
            <person name="Zhang X."/>
            <person name="Wang H."/>
            <person name="Yang Z."/>
            <person name="Liu X."/>
            <person name="Jiang W."/>
            <person name="Mao L."/>
            <person name="Kong X."/>
            <person name="Jiao Y."/>
            <person name="Jia J."/>
        </authorList>
    </citation>
    <scope>NUCLEOTIDE SEQUENCE [LARGE SCALE GENOMIC DNA]</scope>
    <source>
        <strain evidence="6">cv. AL8/78</strain>
    </source>
</reference>
<evidence type="ECO:0000313" key="6">
    <source>
        <dbReference type="Proteomes" id="UP000015105"/>
    </source>
</evidence>
<dbReference type="GO" id="GO:0016592">
    <property type="term" value="C:mediator complex"/>
    <property type="evidence" value="ECO:0007669"/>
    <property type="project" value="InterPro"/>
</dbReference>
<dbReference type="Gramene" id="AET5Gv20877100.7">
    <property type="protein sequence ID" value="AET5Gv20877100.7"/>
    <property type="gene ID" value="AET5Gv20877100"/>
</dbReference>
<dbReference type="AlphaFoldDB" id="A0A453LQV6"/>
<reference evidence="5" key="5">
    <citation type="journal article" date="2021" name="G3 (Bethesda)">
        <title>Aegilops tauschii genome assembly Aet v5.0 features greater sequence contiguity and improved annotation.</title>
        <authorList>
            <person name="Wang L."/>
            <person name="Zhu T."/>
            <person name="Rodriguez J.C."/>
            <person name="Deal K.R."/>
            <person name="Dubcovsky J."/>
            <person name="McGuire P.E."/>
            <person name="Lux T."/>
            <person name="Spannagl M."/>
            <person name="Mayer K.F.X."/>
            <person name="Baldrich P."/>
            <person name="Meyers B.C."/>
            <person name="Huo N."/>
            <person name="Gu Y.Q."/>
            <person name="Zhou H."/>
            <person name="Devos K.M."/>
            <person name="Bennetzen J.L."/>
            <person name="Unver T."/>
            <person name="Budak H."/>
            <person name="Gulick P.J."/>
            <person name="Galiba G."/>
            <person name="Kalapos B."/>
            <person name="Nelson D.R."/>
            <person name="Li P."/>
            <person name="You F.M."/>
            <person name="Luo M.C."/>
            <person name="Dvorak J."/>
        </authorList>
    </citation>
    <scope>NUCLEOTIDE SEQUENCE [LARGE SCALE GENOMIC DNA]</scope>
    <source>
        <strain evidence="5">cv. AL8/78</strain>
    </source>
</reference>
<dbReference type="GO" id="GO:0003712">
    <property type="term" value="F:transcription coregulator activity"/>
    <property type="evidence" value="ECO:0007669"/>
    <property type="project" value="InterPro"/>
</dbReference>
<organism evidence="5 6">
    <name type="scientific">Aegilops tauschii subsp. strangulata</name>
    <name type="common">Goatgrass</name>
    <dbReference type="NCBI Taxonomy" id="200361"/>
    <lineage>
        <taxon>Eukaryota</taxon>
        <taxon>Viridiplantae</taxon>
        <taxon>Streptophyta</taxon>
        <taxon>Embryophyta</taxon>
        <taxon>Tracheophyta</taxon>
        <taxon>Spermatophyta</taxon>
        <taxon>Magnoliopsida</taxon>
        <taxon>Liliopsida</taxon>
        <taxon>Poales</taxon>
        <taxon>Poaceae</taxon>
        <taxon>BOP clade</taxon>
        <taxon>Pooideae</taxon>
        <taxon>Triticodae</taxon>
        <taxon>Triticeae</taxon>
        <taxon>Triticinae</taxon>
        <taxon>Aegilops</taxon>
    </lineage>
</organism>
<name>A0A453LQV6_AEGTS</name>
<evidence type="ECO:0000256" key="1">
    <source>
        <dbReference type="ARBA" id="ARBA00004123"/>
    </source>
</evidence>
<dbReference type="GO" id="GO:0045944">
    <property type="term" value="P:positive regulation of transcription by RNA polymerase II"/>
    <property type="evidence" value="ECO:0007669"/>
    <property type="project" value="TreeGrafter"/>
</dbReference>
<sequence length="116" mass="12974">MSGSNQMASDGKFGKGPRELTGAVDLISRYRLLNHHSFFCKKPLPLAISDTHYLQNVVGDTEIRKGEGMEIDQLIQNPDPREKKTAYIKPFDMETLGHAFQLRETAPVDLPSVGYP</sequence>
<dbReference type="Proteomes" id="UP000015105">
    <property type="component" value="Chromosome 5D"/>
</dbReference>
<evidence type="ECO:0000256" key="4">
    <source>
        <dbReference type="ARBA" id="ARBA00023242"/>
    </source>
</evidence>
<keyword evidence="2" id="KW-0805">Transcription regulation</keyword>
<reference evidence="5" key="3">
    <citation type="journal article" date="2017" name="Nature">
        <title>Genome sequence of the progenitor of the wheat D genome Aegilops tauschii.</title>
        <authorList>
            <person name="Luo M.C."/>
            <person name="Gu Y.Q."/>
            <person name="Puiu D."/>
            <person name="Wang H."/>
            <person name="Twardziok S.O."/>
            <person name="Deal K.R."/>
            <person name="Huo N."/>
            <person name="Zhu T."/>
            <person name="Wang L."/>
            <person name="Wang Y."/>
            <person name="McGuire P.E."/>
            <person name="Liu S."/>
            <person name="Long H."/>
            <person name="Ramasamy R.K."/>
            <person name="Rodriguez J.C."/>
            <person name="Van S.L."/>
            <person name="Yuan L."/>
            <person name="Wang Z."/>
            <person name="Xia Z."/>
            <person name="Xiao L."/>
            <person name="Anderson O.D."/>
            <person name="Ouyang S."/>
            <person name="Liang Y."/>
            <person name="Zimin A.V."/>
            <person name="Pertea G."/>
            <person name="Qi P."/>
            <person name="Bennetzen J.L."/>
            <person name="Dai X."/>
            <person name="Dawson M.W."/>
            <person name="Muller H.G."/>
            <person name="Kugler K."/>
            <person name="Rivarola-Duarte L."/>
            <person name="Spannagl M."/>
            <person name="Mayer K.F.X."/>
            <person name="Lu F.H."/>
            <person name="Bevan M.W."/>
            <person name="Leroy P."/>
            <person name="Li P."/>
            <person name="You F.M."/>
            <person name="Sun Q."/>
            <person name="Liu Z."/>
            <person name="Lyons E."/>
            <person name="Wicker T."/>
            <person name="Salzberg S.L."/>
            <person name="Devos K.M."/>
            <person name="Dvorak J."/>
        </authorList>
    </citation>
    <scope>NUCLEOTIDE SEQUENCE [LARGE SCALE GENOMIC DNA]</scope>
    <source>
        <strain evidence="5">cv. AL8/78</strain>
    </source>
</reference>
<protein>
    <submittedName>
        <fullName evidence="5">Uncharacterized protein</fullName>
    </submittedName>
</protein>
<dbReference type="PANTHER" id="PTHR22536:SF2">
    <property type="entry name" value="EXPRESSED PROTEIN"/>
    <property type="match status" value="1"/>
</dbReference>
<evidence type="ECO:0000256" key="2">
    <source>
        <dbReference type="ARBA" id="ARBA00023015"/>
    </source>
</evidence>
<reference evidence="6" key="1">
    <citation type="journal article" date="2014" name="Science">
        <title>Ancient hybridizations among the ancestral genomes of bread wheat.</title>
        <authorList>
            <consortium name="International Wheat Genome Sequencing Consortium,"/>
            <person name="Marcussen T."/>
            <person name="Sandve S.R."/>
            <person name="Heier L."/>
            <person name="Spannagl M."/>
            <person name="Pfeifer M."/>
            <person name="Jakobsen K.S."/>
            <person name="Wulff B.B."/>
            <person name="Steuernagel B."/>
            <person name="Mayer K.F."/>
            <person name="Olsen O.A."/>
        </authorList>
    </citation>
    <scope>NUCLEOTIDE SEQUENCE [LARGE SCALE GENOMIC DNA]</scope>
    <source>
        <strain evidence="6">cv. AL8/78</strain>
    </source>
</reference>
<dbReference type="EnsemblPlants" id="AET5Gv20877100.7">
    <property type="protein sequence ID" value="AET5Gv20877100.7"/>
    <property type="gene ID" value="AET5Gv20877100"/>
</dbReference>
<proteinExistence type="predicted"/>
<evidence type="ECO:0000313" key="5">
    <source>
        <dbReference type="EnsemblPlants" id="AET5Gv20877100.7"/>
    </source>
</evidence>
<keyword evidence="3" id="KW-0804">Transcription</keyword>
<reference evidence="5" key="4">
    <citation type="submission" date="2019-03" db="UniProtKB">
        <authorList>
            <consortium name="EnsemblPlants"/>
        </authorList>
    </citation>
    <scope>IDENTIFICATION</scope>
</reference>
<keyword evidence="4" id="KW-0539">Nucleus</keyword>
<dbReference type="InterPro" id="IPR019403">
    <property type="entry name" value="Mediator_Med19_met"/>
</dbReference>
<evidence type="ECO:0000256" key="3">
    <source>
        <dbReference type="ARBA" id="ARBA00023163"/>
    </source>
</evidence>
<comment type="subcellular location">
    <subcellularLocation>
        <location evidence="1">Nucleus</location>
    </subcellularLocation>
</comment>
<accession>A0A453LQV6</accession>
<dbReference type="PANTHER" id="PTHR22536">
    <property type="entry name" value="LUNG CANCER METASTASIS-RELATED LCMR1 PROTEIN"/>
    <property type="match status" value="1"/>
</dbReference>